<name>A0ABU5CNB9_9BACI</name>
<accession>A0ABU5CNB9</accession>
<sequence>MMMEVHNWNLEVGDIQVESVASSSVFLIGDNDYFILSSFFDTPPESYYVGPIVPLAPVGGG</sequence>
<evidence type="ECO:0000313" key="1">
    <source>
        <dbReference type="EMBL" id="MDY0407854.1"/>
    </source>
</evidence>
<comment type="caution">
    <text evidence="1">The sequence shown here is derived from an EMBL/GenBank/DDBJ whole genome shotgun (WGS) entry which is preliminary data.</text>
</comment>
<protein>
    <submittedName>
        <fullName evidence="1">Spore gernimation protein GerPD</fullName>
    </submittedName>
</protein>
<organism evidence="1 2">
    <name type="scientific">Paracerasibacillus soli</name>
    <dbReference type="NCBI Taxonomy" id="480284"/>
    <lineage>
        <taxon>Bacteria</taxon>
        <taxon>Bacillati</taxon>
        <taxon>Bacillota</taxon>
        <taxon>Bacilli</taxon>
        <taxon>Bacillales</taxon>
        <taxon>Bacillaceae</taxon>
        <taxon>Paracerasibacillus</taxon>
    </lineage>
</organism>
<gene>
    <name evidence="1" type="ORF">RWD45_03570</name>
</gene>
<dbReference type="EMBL" id="JAWDIQ010000001">
    <property type="protein sequence ID" value="MDY0407854.1"/>
    <property type="molecule type" value="Genomic_DNA"/>
</dbReference>
<dbReference type="Proteomes" id="UP001275315">
    <property type="component" value="Unassembled WGS sequence"/>
</dbReference>
<evidence type="ECO:0000313" key="2">
    <source>
        <dbReference type="Proteomes" id="UP001275315"/>
    </source>
</evidence>
<reference evidence="1 2" key="1">
    <citation type="submission" date="2023-10" db="EMBL/GenBank/DDBJ databases">
        <title>Virgibacillus soli CC-YMP-6 genome.</title>
        <authorList>
            <person name="Miliotis G."/>
            <person name="Sengupta P."/>
            <person name="Hameed A."/>
            <person name="Chuvochina M."/>
            <person name="Mcdonagh F."/>
            <person name="Simpson A.C."/>
            <person name="Singh N.K."/>
            <person name="Rekha P.D."/>
            <person name="Raman K."/>
            <person name="Hugenholtz P."/>
            <person name="Venkateswaran K."/>
        </authorList>
    </citation>
    <scope>NUCLEOTIDE SEQUENCE [LARGE SCALE GENOMIC DNA]</scope>
    <source>
        <strain evidence="1 2">CC-YMP-6</strain>
    </source>
</reference>
<proteinExistence type="predicted"/>
<keyword evidence="2" id="KW-1185">Reference proteome</keyword>